<evidence type="ECO:0000313" key="3">
    <source>
        <dbReference type="Proteomes" id="UP000578686"/>
    </source>
</evidence>
<dbReference type="InterPro" id="IPR024072">
    <property type="entry name" value="DHFR-like_dom_sf"/>
</dbReference>
<dbReference type="SUPFAM" id="SSF53597">
    <property type="entry name" value="Dihydrofolate reductase-like"/>
    <property type="match status" value="1"/>
</dbReference>
<dbReference type="Pfam" id="PF01872">
    <property type="entry name" value="RibD_C"/>
    <property type="match status" value="1"/>
</dbReference>
<dbReference type="RefSeq" id="WP_167972087.1">
    <property type="nucleotide sequence ID" value="NZ_BHZG01000338.1"/>
</dbReference>
<organism evidence="2 3">
    <name type="scientific">Streptomyces lonarensis</name>
    <dbReference type="NCBI Taxonomy" id="700599"/>
    <lineage>
        <taxon>Bacteria</taxon>
        <taxon>Bacillati</taxon>
        <taxon>Actinomycetota</taxon>
        <taxon>Actinomycetes</taxon>
        <taxon>Kitasatosporales</taxon>
        <taxon>Streptomycetaceae</taxon>
        <taxon>Streptomyces</taxon>
    </lineage>
</organism>
<dbReference type="InterPro" id="IPR002734">
    <property type="entry name" value="RibDG_C"/>
</dbReference>
<reference evidence="2 3" key="1">
    <citation type="submission" date="2020-03" db="EMBL/GenBank/DDBJ databases">
        <title>Draft genome of Streptomyces sp. ventii, isolated from the Axial Seamount in the Pacific Ocean, and resequencing of the two type strains Streptomyces lonarensis strain NCL 716 and Streptomyces bohaiensis strain 11A07.</title>
        <authorList>
            <person name="Loughran R.M."/>
            <person name="Pfannmuller K.M."/>
            <person name="Wasson B.J."/>
            <person name="Deadmond M.C."/>
            <person name="Paddock B.E."/>
            <person name="Koyack M.J."/>
            <person name="Gallegos D.A."/>
            <person name="Mitchell E.A."/>
            <person name="Ushijima B."/>
            <person name="Saw J.H."/>
            <person name="Mcphail K.L."/>
            <person name="Videau P."/>
        </authorList>
    </citation>
    <scope>NUCLEOTIDE SEQUENCE [LARGE SCALE GENOMIC DNA]</scope>
    <source>
        <strain evidence="2 3">NCL716</strain>
    </source>
</reference>
<comment type="caution">
    <text evidence="2">The sequence shown here is derived from an EMBL/GenBank/DDBJ whole genome shotgun (WGS) entry which is preliminary data.</text>
</comment>
<evidence type="ECO:0000313" key="2">
    <source>
        <dbReference type="EMBL" id="NJQ07252.1"/>
    </source>
</evidence>
<keyword evidence="3" id="KW-1185">Reference proteome</keyword>
<dbReference type="GO" id="GO:0009231">
    <property type="term" value="P:riboflavin biosynthetic process"/>
    <property type="evidence" value="ECO:0007669"/>
    <property type="project" value="InterPro"/>
</dbReference>
<dbReference type="PANTHER" id="PTHR38011">
    <property type="entry name" value="DIHYDROFOLATE REDUCTASE FAMILY PROTEIN (AFU_ORTHOLOGUE AFUA_8G06820)"/>
    <property type="match status" value="1"/>
</dbReference>
<dbReference type="Gene3D" id="3.40.430.10">
    <property type="entry name" value="Dihydrofolate Reductase, subunit A"/>
    <property type="match status" value="1"/>
</dbReference>
<gene>
    <name evidence="2" type="ORF">HCN56_17080</name>
</gene>
<dbReference type="InterPro" id="IPR050765">
    <property type="entry name" value="Riboflavin_Biosynth_HTPR"/>
</dbReference>
<dbReference type="AlphaFoldDB" id="A0A7X6D307"/>
<name>A0A7X6D307_9ACTN</name>
<evidence type="ECO:0000259" key="1">
    <source>
        <dbReference type="Pfam" id="PF01872"/>
    </source>
</evidence>
<accession>A0A7X6D307</accession>
<sequence length="186" mass="19963">MRTLYAFICTSLDGRTAAPGGDLSWQALDEEFDALSLNQLVETDAVLLGRRTYEEMAAYWPTETGREYNPRVAELMNGLPKLVVSSTLRETPWENSELLPLGQGGLAGTVAELKERPGRAMAVLGSPTLIAGLLTAGVLDELRVHVSPVVLGEGPSLLETLPGRTELRLADSRALGSGAVLSTYRP</sequence>
<dbReference type="EMBL" id="JAAVJD010000143">
    <property type="protein sequence ID" value="NJQ07252.1"/>
    <property type="molecule type" value="Genomic_DNA"/>
</dbReference>
<dbReference type="Proteomes" id="UP000578686">
    <property type="component" value="Unassembled WGS sequence"/>
</dbReference>
<dbReference type="GO" id="GO:0008703">
    <property type="term" value="F:5-amino-6-(5-phosphoribosylamino)uracil reductase activity"/>
    <property type="evidence" value="ECO:0007669"/>
    <property type="project" value="InterPro"/>
</dbReference>
<proteinExistence type="predicted"/>
<feature type="domain" description="Bacterial bifunctional deaminase-reductase C-terminal" evidence="1">
    <location>
        <begin position="3"/>
        <end position="181"/>
    </location>
</feature>
<protein>
    <submittedName>
        <fullName evidence="2">Dihydrofolate reductase family protein</fullName>
    </submittedName>
</protein>
<dbReference type="PANTHER" id="PTHR38011:SF11">
    <property type="entry name" value="2,5-DIAMINO-6-RIBOSYLAMINO-4(3H)-PYRIMIDINONE 5'-PHOSPHATE REDUCTASE"/>
    <property type="match status" value="1"/>
</dbReference>